<sequence>RIRGKQGSPLEPVAELPDYVVAGVELVVQLFAAATPTSFPYDAFRLVPVVLDTDDA</sequence>
<evidence type="ECO:0000313" key="1">
    <source>
        <dbReference type="EMBL" id="MCI95457.1"/>
    </source>
</evidence>
<dbReference type="EMBL" id="LXQA011387373">
    <property type="protein sequence ID" value="MCI95457.1"/>
    <property type="molecule type" value="Genomic_DNA"/>
</dbReference>
<keyword evidence="2" id="KW-1185">Reference proteome</keyword>
<name>A0A392W550_9FABA</name>
<comment type="caution">
    <text evidence="1">The sequence shown here is derived from an EMBL/GenBank/DDBJ whole genome shotgun (WGS) entry which is preliminary data.</text>
</comment>
<protein>
    <submittedName>
        <fullName evidence="1">Uncharacterized protein</fullName>
    </submittedName>
</protein>
<accession>A0A392W550</accession>
<feature type="non-terminal residue" evidence="1">
    <location>
        <position position="1"/>
    </location>
</feature>
<organism evidence="1 2">
    <name type="scientific">Trifolium medium</name>
    <dbReference type="NCBI Taxonomy" id="97028"/>
    <lineage>
        <taxon>Eukaryota</taxon>
        <taxon>Viridiplantae</taxon>
        <taxon>Streptophyta</taxon>
        <taxon>Embryophyta</taxon>
        <taxon>Tracheophyta</taxon>
        <taxon>Spermatophyta</taxon>
        <taxon>Magnoliopsida</taxon>
        <taxon>eudicotyledons</taxon>
        <taxon>Gunneridae</taxon>
        <taxon>Pentapetalae</taxon>
        <taxon>rosids</taxon>
        <taxon>fabids</taxon>
        <taxon>Fabales</taxon>
        <taxon>Fabaceae</taxon>
        <taxon>Papilionoideae</taxon>
        <taxon>50 kb inversion clade</taxon>
        <taxon>NPAAA clade</taxon>
        <taxon>Hologalegina</taxon>
        <taxon>IRL clade</taxon>
        <taxon>Trifolieae</taxon>
        <taxon>Trifolium</taxon>
    </lineage>
</organism>
<reference evidence="1 2" key="1">
    <citation type="journal article" date="2018" name="Front. Plant Sci.">
        <title>Red Clover (Trifolium pratense) and Zigzag Clover (T. medium) - A Picture of Genomic Similarities and Differences.</title>
        <authorList>
            <person name="Dluhosova J."/>
            <person name="Istvanek J."/>
            <person name="Nedelnik J."/>
            <person name="Repkova J."/>
        </authorList>
    </citation>
    <scope>NUCLEOTIDE SEQUENCE [LARGE SCALE GENOMIC DNA]</scope>
    <source>
        <strain evidence="2">cv. 10/8</strain>
        <tissue evidence="1">Leaf</tissue>
    </source>
</reference>
<dbReference type="Proteomes" id="UP000265520">
    <property type="component" value="Unassembled WGS sequence"/>
</dbReference>
<proteinExistence type="predicted"/>
<dbReference type="AlphaFoldDB" id="A0A392W550"/>
<evidence type="ECO:0000313" key="2">
    <source>
        <dbReference type="Proteomes" id="UP000265520"/>
    </source>
</evidence>